<dbReference type="SMART" id="SM00876">
    <property type="entry name" value="BATS"/>
    <property type="match status" value="1"/>
</dbReference>
<dbReference type="SFLD" id="SFLDG01060">
    <property type="entry name" value="BATS_domain_containing"/>
    <property type="match status" value="1"/>
</dbReference>
<evidence type="ECO:0000256" key="6">
    <source>
        <dbReference type="ARBA" id="ARBA00023014"/>
    </source>
</evidence>
<evidence type="ECO:0000256" key="4">
    <source>
        <dbReference type="ARBA" id="ARBA00022723"/>
    </source>
</evidence>
<dbReference type="Pfam" id="PF06968">
    <property type="entry name" value="BATS"/>
    <property type="match status" value="1"/>
</dbReference>
<dbReference type="GO" id="GO:0005506">
    <property type="term" value="F:iron ion binding"/>
    <property type="evidence" value="ECO:0007669"/>
    <property type="project" value="InterPro"/>
</dbReference>
<dbReference type="InterPro" id="IPR010722">
    <property type="entry name" value="BATS_dom"/>
</dbReference>
<protein>
    <submittedName>
        <fullName evidence="8">2-iminoacetate synthase</fullName>
        <ecNumber evidence="8">4.1.99.19</ecNumber>
    </submittedName>
</protein>
<accession>A0A380BXZ9</accession>
<dbReference type="Gene3D" id="3.20.20.70">
    <property type="entry name" value="Aldolase class I"/>
    <property type="match status" value="1"/>
</dbReference>
<dbReference type="AlphaFoldDB" id="A0A380BXZ9"/>
<evidence type="ECO:0000256" key="5">
    <source>
        <dbReference type="ARBA" id="ARBA00023004"/>
    </source>
</evidence>
<dbReference type="CDD" id="cd01335">
    <property type="entry name" value="Radical_SAM"/>
    <property type="match status" value="1"/>
</dbReference>
<evidence type="ECO:0000313" key="8">
    <source>
        <dbReference type="EMBL" id="SUJ07954.1"/>
    </source>
</evidence>
<sequence>MADFLERFTAIDRDLLRLAIASVSAAEVERCLARPETIAHNPSALPILLSPAAREFLEPMAQLSAALTRKKFGANIGLYAPLYVSNLCANDCDYCGFSMSNKIRRKTLSQAELDAEIAILKQRGFDSVLLVSGEHETKVGLDYFAKALLRLKQDFSYLAIEVQPLTEAGYRRLVDEGLDAVMVYQETYQPATYDRHHLRGNKKDFGFRLNTPDRAARAGVDKIGLGVLLGLDDWRLDSALMGLHLDYLQQKYWRSRFSVSLPRLRPCVGGVTPAVTLDDAGLVQLICAMRLFSPALELSLSTRESASLRDNLLPLGITHVSAASSTEPGGYSNPKLQLDQFQISDERTVPEVVSAIRAQGMQPVWKDWDASWLAGASFAVTHQGA</sequence>
<evidence type="ECO:0000256" key="2">
    <source>
        <dbReference type="ARBA" id="ARBA00022485"/>
    </source>
</evidence>
<keyword evidence="8" id="KW-0456">Lyase</keyword>
<dbReference type="NCBIfam" id="TIGR02351">
    <property type="entry name" value="thiH"/>
    <property type="match status" value="1"/>
</dbReference>
<dbReference type="InterPro" id="IPR013785">
    <property type="entry name" value="Aldolase_TIM"/>
</dbReference>
<comment type="cofactor">
    <cofactor evidence="1">
        <name>[4Fe-4S] cluster</name>
        <dbReference type="ChEBI" id="CHEBI:49883"/>
    </cofactor>
</comment>
<dbReference type="RefSeq" id="WP_115390408.1">
    <property type="nucleotide sequence ID" value="NZ_JADZHC010000048.1"/>
</dbReference>
<keyword evidence="5" id="KW-0408">Iron</keyword>
<dbReference type="GO" id="GO:0036355">
    <property type="term" value="F:2-iminoacetate synthase activity"/>
    <property type="evidence" value="ECO:0007669"/>
    <property type="project" value="UniProtKB-EC"/>
</dbReference>
<dbReference type="EMBL" id="UGYO01000002">
    <property type="protein sequence ID" value="SUJ07954.1"/>
    <property type="molecule type" value="Genomic_DNA"/>
</dbReference>
<proteinExistence type="predicted"/>
<dbReference type="InterPro" id="IPR034428">
    <property type="entry name" value="ThiH/NoCL/HydG-like"/>
</dbReference>
<evidence type="ECO:0000256" key="1">
    <source>
        <dbReference type="ARBA" id="ARBA00001966"/>
    </source>
</evidence>
<organism evidence="8 9">
    <name type="scientific">Shewanella algae</name>
    <dbReference type="NCBI Taxonomy" id="38313"/>
    <lineage>
        <taxon>Bacteria</taxon>
        <taxon>Pseudomonadati</taxon>
        <taxon>Pseudomonadota</taxon>
        <taxon>Gammaproteobacteria</taxon>
        <taxon>Alteromonadales</taxon>
        <taxon>Shewanellaceae</taxon>
        <taxon>Shewanella</taxon>
    </lineage>
</organism>
<dbReference type="SUPFAM" id="SSF102114">
    <property type="entry name" value="Radical SAM enzymes"/>
    <property type="match status" value="1"/>
</dbReference>
<dbReference type="SFLD" id="SFLDF00301">
    <property type="entry name" value="2-iminoacetate_synthase_(ThiH)"/>
    <property type="match status" value="1"/>
</dbReference>
<evidence type="ECO:0000256" key="3">
    <source>
        <dbReference type="ARBA" id="ARBA00022691"/>
    </source>
</evidence>
<keyword evidence="3" id="KW-0949">S-adenosyl-L-methionine</keyword>
<dbReference type="PANTHER" id="PTHR43583:SF1">
    <property type="entry name" value="2-IMINOACETATE SYNTHASE"/>
    <property type="match status" value="1"/>
</dbReference>
<dbReference type="PANTHER" id="PTHR43583">
    <property type="entry name" value="2-IMINOACETATE SYNTHASE"/>
    <property type="match status" value="1"/>
</dbReference>
<dbReference type="SFLD" id="SFLDG01081">
    <property type="entry name" value="cleavage_of_the_Ca-Cb_bond_in"/>
    <property type="match status" value="1"/>
</dbReference>
<keyword evidence="6" id="KW-0411">Iron-sulfur</keyword>
<keyword evidence="2" id="KW-0004">4Fe-4S</keyword>
<dbReference type="InterPro" id="IPR058240">
    <property type="entry name" value="rSAM_sf"/>
</dbReference>
<dbReference type="InterPro" id="IPR012726">
    <property type="entry name" value="ThiH"/>
</dbReference>
<evidence type="ECO:0000313" key="9">
    <source>
        <dbReference type="Proteomes" id="UP000254069"/>
    </source>
</evidence>
<dbReference type="SFLD" id="SFLDS00029">
    <property type="entry name" value="Radical_SAM"/>
    <property type="match status" value="1"/>
</dbReference>
<evidence type="ECO:0000259" key="7">
    <source>
        <dbReference type="PROSITE" id="PS51918"/>
    </source>
</evidence>
<dbReference type="PROSITE" id="PS51918">
    <property type="entry name" value="RADICAL_SAM"/>
    <property type="match status" value="1"/>
</dbReference>
<dbReference type="Proteomes" id="UP000254069">
    <property type="component" value="Unassembled WGS sequence"/>
</dbReference>
<feature type="domain" description="Radical SAM core" evidence="7">
    <location>
        <begin position="74"/>
        <end position="309"/>
    </location>
</feature>
<gene>
    <name evidence="8" type="primary">thiH_2</name>
    <name evidence="8" type="ORF">NCTC10738_04019</name>
</gene>
<name>A0A380BXZ9_9GAMM</name>
<dbReference type="EC" id="4.1.99.19" evidence="8"/>
<keyword evidence="4" id="KW-0479">Metal-binding</keyword>
<reference evidence="8 9" key="1">
    <citation type="submission" date="2018-06" db="EMBL/GenBank/DDBJ databases">
        <authorList>
            <consortium name="Pathogen Informatics"/>
            <person name="Doyle S."/>
        </authorList>
    </citation>
    <scope>NUCLEOTIDE SEQUENCE [LARGE SCALE GENOMIC DNA]</scope>
    <source>
        <strain evidence="8 9">NCTC10738</strain>
    </source>
</reference>
<dbReference type="InterPro" id="IPR007197">
    <property type="entry name" value="rSAM"/>
</dbReference>
<dbReference type="Pfam" id="PF04055">
    <property type="entry name" value="Radical_SAM"/>
    <property type="match status" value="1"/>
</dbReference>
<keyword evidence="9" id="KW-1185">Reference proteome</keyword>
<dbReference type="GO" id="GO:0051539">
    <property type="term" value="F:4 iron, 4 sulfur cluster binding"/>
    <property type="evidence" value="ECO:0007669"/>
    <property type="project" value="UniProtKB-KW"/>
</dbReference>